<keyword evidence="2 4" id="KW-0012">Acyltransferase</keyword>
<keyword evidence="1 4" id="KW-0808">Transferase</keyword>
<gene>
    <name evidence="4" type="ORF">ACFQ4E_05385</name>
</gene>
<protein>
    <submittedName>
        <fullName evidence="4">GNAT family N-acetyltransferase</fullName>
        <ecNumber evidence="4">2.3.-.-</ecNumber>
    </submittedName>
</protein>
<dbReference type="PANTHER" id="PTHR43072">
    <property type="entry name" value="N-ACETYLTRANSFERASE"/>
    <property type="match status" value="1"/>
</dbReference>
<dbReference type="InterPro" id="IPR000182">
    <property type="entry name" value="GNAT_dom"/>
</dbReference>
<reference evidence="5" key="1">
    <citation type="journal article" date="2019" name="Int. J. Syst. Evol. Microbiol.">
        <title>The Global Catalogue of Microorganisms (GCM) 10K type strain sequencing project: providing services to taxonomists for standard genome sequencing and annotation.</title>
        <authorList>
            <consortium name="The Broad Institute Genomics Platform"/>
            <consortium name="The Broad Institute Genome Sequencing Center for Infectious Disease"/>
            <person name="Wu L."/>
            <person name="Ma J."/>
        </authorList>
    </citation>
    <scope>NUCLEOTIDE SEQUENCE [LARGE SCALE GENOMIC DNA]</scope>
    <source>
        <strain evidence="5">CCUG 62953</strain>
    </source>
</reference>
<dbReference type="Gene3D" id="3.40.630.30">
    <property type="match status" value="1"/>
</dbReference>
<dbReference type="PROSITE" id="PS51186">
    <property type="entry name" value="GNAT"/>
    <property type="match status" value="1"/>
</dbReference>
<evidence type="ECO:0000259" key="3">
    <source>
        <dbReference type="PROSITE" id="PS51186"/>
    </source>
</evidence>
<organism evidence="4 5">
    <name type="scientific">Litorisediminicola beolgyonensis</name>
    <dbReference type="NCBI Taxonomy" id="1173614"/>
    <lineage>
        <taxon>Bacteria</taxon>
        <taxon>Pseudomonadati</taxon>
        <taxon>Pseudomonadota</taxon>
        <taxon>Alphaproteobacteria</taxon>
        <taxon>Rhodobacterales</taxon>
        <taxon>Paracoccaceae</taxon>
        <taxon>Litorisediminicola</taxon>
    </lineage>
</organism>
<evidence type="ECO:0000256" key="2">
    <source>
        <dbReference type="ARBA" id="ARBA00023315"/>
    </source>
</evidence>
<dbReference type="GO" id="GO:0016746">
    <property type="term" value="F:acyltransferase activity"/>
    <property type="evidence" value="ECO:0007669"/>
    <property type="project" value="UniProtKB-KW"/>
</dbReference>
<evidence type="ECO:0000256" key="1">
    <source>
        <dbReference type="ARBA" id="ARBA00022679"/>
    </source>
</evidence>
<keyword evidence="5" id="KW-1185">Reference proteome</keyword>
<proteinExistence type="predicted"/>
<dbReference type="Pfam" id="PF00583">
    <property type="entry name" value="Acetyltransf_1"/>
    <property type="match status" value="1"/>
</dbReference>
<dbReference type="PANTHER" id="PTHR43072:SF23">
    <property type="entry name" value="UPF0039 PROTEIN C11D3.02C"/>
    <property type="match status" value="1"/>
</dbReference>
<comment type="caution">
    <text evidence="4">The sequence shown here is derived from an EMBL/GenBank/DDBJ whole genome shotgun (WGS) entry which is preliminary data.</text>
</comment>
<dbReference type="EMBL" id="JBHTMU010000006">
    <property type="protein sequence ID" value="MFD1341847.1"/>
    <property type="molecule type" value="Genomic_DNA"/>
</dbReference>
<dbReference type="InterPro" id="IPR016181">
    <property type="entry name" value="Acyl_CoA_acyltransferase"/>
</dbReference>
<dbReference type="SUPFAM" id="SSF55729">
    <property type="entry name" value="Acyl-CoA N-acyltransferases (Nat)"/>
    <property type="match status" value="1"/>
</dbReference>
<dbReference type="RefSeq" id="WP_386801911.1">
    <property type="nucleotide sequence ID" value="NZ_JBHTMU010000006.1"/>
</dbReference>
<dbReference type="EC" id="2.3.-.-" evidence="4"/>
<accession>A0ABW3ZFC6</accession>
<feature type="domain" description="N-acetyltransferase" evidence="3">
    <location>
        <begin position="1"/>
        <end position="160"/>
    </location>
</feature>
<evidence type="ECO:0000313" key="4">
    <source>
        <dbReference type="EMBL" id="MFD1341847.1"/>
    </source>
</evidence>
<evidence type="ECO:0000313" key="5">
    <source>
        <dbReference type="Proteomes" id="UP001597135"/>
    </source>
</evidence>
<name>A0ABW3ZFC6_9RHOB</name>
<sequence>MQIRAAHPNDAGGICTVWNPYIAESAVTFTTDEKTVIGIAADIRDRDGAFFVLEEDSQILGFATYFQFRRGPGYMYTSEHTILLAPEAQKQGAGRALMETLEAHAREAGMHSLIGGISAENPGGVSFHAAIGFTEIARLPEVGFKFDRWMDLVLMQKILGGSS</sequence>
<dbReference type="Proteomes" id="UP001597135">
    <property type="component" value="Unassembled WGS sequence"/>
</dbReference>
<dbReference type="CDD" id="cd04301">
    <property type="entry name" value="NAT_SF"/>
    <property type="match status" value="1"/>
</dbReference>